<protein>
    <recommendedName>
        <fullName evidence="1">F-box domain-containing protein</fullName>
    </recommendedName>
</protein>
<reference evidence="2 3" key="1">
    <citation type="journal article" date="2011" name="PLoS Pathog.">
        <title>Endophytic Life Strategies Decoded by Genome and Transcriptome Analyses of the Mutualistic Root Symbiont Piriformospora indica.</title>
        <authorList>
            <person name="Zuccaro A."/>
            <person name="Lahrmann U."/>
            <person name="Guldener U."/>
            <person name="Langen G."/>
            <person name="Pfiffi S."/>
            <person name="Biedenkopf D."/>
            <person name="Wong P."/>
            <person name="Samans B."/>
            <person name="Grimm C."/>
            <person name="Basiewicz M."/>
            <person name="Murat C."/>
            <person name="Martin F."/>
            <person name="Kogel K.H."/>
        </authorList>
    </citation>
    <scope>NUCLEOTIDE SEQUENCE [LARGE SCALE GENOMIC DNA]</scope>
    <source>
        <strain evidence="2 3">DSM 11827</strain>
    </source>
</reference>
<feature type="domain" description="F-box" evidence="1">
    <location>
        <begin position="6"/>
        <end position="39"/>
    </location>
</feature>
<dbReference type="InParanoid" id="G4TIC0"/>
<dbReference type="InterPro" id="IPR036047">
    <property type="entry name" value="F-box-like_dom_sf"/>
</dbReference>
<dbReference type="Gene3D" id="1.20.1280.50">
    <property type="match status" value="1"/>
</dbReference>
<evidence type="ECO:0000313" key="2">
    <source>
        <dbReference type="EMBL" id="CCA71050.1"/>
    </source>
</evidence>
<evidence type="ECO:0000313" key="3">
    <source>
        <dbReference type="Proteomes" id="UP000007148"/>
    </source>
</evidence>
<gene>
    <name evidence="2" type="ORF">PIIN_04985</name>
</gene>
<sequence>MANNRNLNEDISLEVAEYLEVEDLPSMSQTCRLWCDVSRQYARFWTNATKAIPFAHYSRLAPLSEQGLDEIRKAAVRTGNSRREWRSAENVQPKSVFRLHENLKRAHFVQGTKWMLVLPLKWDEIPSDQLTVSVKCYDLTTGRLAGSVDMTLDTTVQAFAPSWHTSVAVSSTEIIVGIERYCKWSQYSVYYLQRIRLSQSSETDEITFTAETISAISDMDCSMGLSRDGRFLSLDQGGGGSLFVYKTDGSMVPREFTTESDETRYVSFHGDTLMVMGDKTLNVVGIHLPSLLKDWPEEIDEDNTITLPNSNLGTPEGKHTLIRRELDMLSLYRTAILDSSDQTDGSSTDTSRLEIAYMKEDCCFVLPVMTGPPAQDSVEKSANTLLQNVVVAGAETKVATVPQTARLLRSEGYPCQRTLTWFDEDPNTKVRKHSIHVIGVDKPGAVRSLISPPNFNEMDYATIKWIDEASGLIVMRDERKDVVDAPILVLWV</sequence>
<dbReference type="EMBL" id="CAFZ01000104">
    <property type="protein sequence ID" value="CCA71050.1"/>
    <property type="molecule type" value="Genomic_DNA"/>
</dbReference>
<evidence type="ECO:0000259" key="1">
    <source>
        <dbReference type="Pfam" id="PF00646"/>
    </source>
</evidence>
<comment type="caution">
    <text evidence="2">The sequence shown here is derived from an EMBL/GenBank/DDBJ whole genome shotgun (WGS) entry which is preliminary data.</text>
</comment>
<proteinExistence type="predicted"/>
<organism evidence="2 3">
    <name type="scientific">Serendipita indica (strain DSM 11827)</name>
    <name type="common">Root endophyte fungus</name>
    <name type="synonym">Piriformospora indica</name>
    <dbReference type="NCBI Taxonomy" id="1109443"/>
    <lineage>
        <taxon>Eukaryota</taxon>
        <taxon>Fungi</taxon>
        <taxon>Dikarya</taxon>
        <taxon>Basidiomycota</taxon>
        <taxon>Agaricomycotina</taxon>
        <taxon>Agaricomycetes</taxon>
        <taxon>Sebacinales</taxon>
        <taxon>Serendipitaceae</taxon>
        <taxon>Serendipita</taxon>
    </lineage>
</organism>
<dbReference type="CDD" id="cd09917">
    <property type="entry name" value="F-box_SF"/>
    <property type="match status" value="1"/>
</dbReference>
<dbReference type="SUPFAM" id="SSF69322">
    <property type="entry name" value="Tricorn protease domain 2"/>
    <property type="match status" value="1"/>
</dbReference>
<dbReference type="HOGENOM" id="CLU_032411_0_0_1"/>
<dbReference type="SUPFAM" id="SSF81383">
    <property type="entry name" value="F-box domain"/>
    <property type="match status" value="1"/>
</dbReference>
<dbReference type="Pfam" id="PF00646">
    <property type="entry name" value="F-box"/>
    <property type="match status" value="1"/>
</dbReference>
<dbReference type="OrthoDB" id="3141767at2759"/>
<dbReference type="Proteomes" id="UP000007148">
    <property type="component" value="Unassembled WGS sequence"/>
</dbReference>
<keyword evidence="3" id="KW-1185">Reference proteome</keyword>
<accession>G4TIC0</accession>
<dbReference type="AlphaFoldDB" id="G4TIC0"/>
<name>G4TIC0_SERID</name>
<dbReference type="InterPro" id="IPR001810">
    <property type="entry name" value="F-box_dom"/>
</dbReference>